<dbReference type="GO" id="GO:0016855">
    <property type="term" value="F:racemase and epimerase activity, acting on amino acids and derivatives"/>
    <property type="evidence" value="ECO:0007669"/>
    <property type="project" value="UniProtKB-UniRule"/>
</dbReference>
<feature type="binding site" evidence="6">
    <location>
        <position position="297"/>
    </location>
    <ligand>
        <name>substrate</name>
    </ligand>
</feature>
<dbReference type="EC" id="5.1.1.-" evidence="8"/>
<feature type="binding site" evidence="6">
    <location>
        <position position="135"/>
    </location>
    <ligand>
        <name>substrate</name>
    </ligand>
</feature>
<feature type="binding site" evidence="6">
    <location>
        <position position="295"/>
    </location>
    <ligand>
        <name>substrate</name>
    </ligand>
</feature>
<dbReference type="FunFam" id="3.30.390.10:FF:000009">
    <property type="entry name" value="Hydrophobic dipeptide epimerase"/>
    <property type="match status" value="1"/>
</dbReference>
<dbReference type="PANTHER" id="PTHR48073">
    <property type="entry name" value="O-SUCCINYLBENZOATE SYNTHASE-RELATED"/>
    <property type="match status" value="1"/>
</dbReference>
<keyword evidence="11" id="KW-1185">Reference proteome</keyword>
<dbReference type="SUPFAM" id="SSF54826">
    <property type="entry name" value="Enolase N-terminal domain-like"/>
    <property type="match status" value="1"/>
</dbReference>
<dbReference type="RefSeq" id="WP_068618113.1">
    <property type="nucleotide sequence ID" value="NZ_CP016268.1"/>
</dbReference>
<feature type="binding site" evidence="6">
    <location>
        <position position="24"/>
    </location>
    <ligand>
        <name>substrate</name>
    </ligand>
</feature>
<dbReference type="InterPro" id="IPR036849">
    <property type="entry name" value="Enolase-like_C_sf"/>
</dbReference>
<organism evidence="10 11">
    <name type="scientific">Woeseia oceani</name>
    <dbReference type="NCBI Taxonomy" id="1548547"/>
    <lineage>
        <taxon>Bacteria</taxon>
        <taxon>Pseudomonadati</taxon>
        <taxon>Pseudomonadota</taxon>
        <taxon>Gammaproteobacteria</taxon>
        <taxon>Woeseiales</taxon>
        <taxon>Woeseiaceae</taxon>
        <taxon>Woeseia</taxon>
    </lineage>
</organism>
<gene>
    <name evidence="10" type="ORF">BA177_16770</name>
</gene>
<dbReference type="EMBL" id="CP016268">
    <property type="protein sequence ID" value="ANO52616.1"/>
    <property type="molecule type" value="Genomic_DNA"/>
</dbReference>
<dbReference type="SFLD" id="SFLDG00180">
    <property type="entry name" value="muconate_cycloisomerase"/>
    <property type="match status" value="1"/>
</dbReference>
<dbReference type="InterPro" id="IPR034603">
    <property type="entry name" value="Dipeptide_epimerase"/>
</dbReference>
<reference evidence="10 11" key="1">
    <citation type="submission" date="2016-06" db="EMBL/GenBank/DDBJ databases">
        <title>Complete genome sequence of a deep-branching marine Gamma Proteobacterium Woeseia oceani type strain XK5.</title>
        <authorList>
            <person name="Mu D."/>
            <person name="Du Z."/>
        </authorList>
    </citation>
    <scope>NUCLEOTIDE SEQUENCE [LARGE SCALE GENOMIC DNA]</scope>
    <source>
        <strain evidence="10 11">XK5</strain>
    </source>
</reference>
<dbReference type="SMART" id="SM00922">
    <property type="entry name" value="MR_MLE"/>
    <property type="match status" value="1"/>
</dbReference>
<accession>A0A193LJI2</accession>
<name>A0A193LJI2_9GAMM</name>
<evidence type="ECO:0000313" key="10">
    <source>
        <dbReference type="EMBL" id="ANO52616.1"/>
    </source>
</evidence>
<protein>
    <recommendedName>
        <fullName evidence="8">Dipeptide epimerase</fullName>
        <ecNumber evidence="8">5.1.1.-</ecNumber>
    </recommendedName>
</protein>
<evidence type="ECO:0000256" key="4">
    <source>
        <dbReference type="ARBA" id="ARBA00023235"/>
    </source>
</evidence>
<comment type="similarity">
    <text evidence="1 8">Belongs to the mandelate racemase/muconate lactonizing enzyme family.</text>
</comment>
<dbReference type="AlphaFoldDB" id="A0A193LJI2"/>
<keyword evidence="2 7" id="KW-0479">Metal-binding</keyword>
<dbReference type="InterPro" id="IPR029065">
    <property type="entry name" value="Enolase_C-like"/>
</dbReference>
<dbReference type="Gene3D" id="3.30.390.10">
    <property type="entry name" value="Enolase-like, N-terminal domain"/>
    <property type="match status" value="1"/>
</dbReference>
<feature type="active site" description="Proton acceptor; specific for (R)-substrate epimerization" evidence="5">
    <location>
        <position position="162"/>
    </location>
</feature>
<feature type="active site" description="Proton acceptor; specific for (S)-substrate epimerization" evidence="5">
    <location>
        <position position="267"/>
    </location>
</feature>
<sequence length="365" mass="39127">MKISGITYGLLKIPLKTPFKTALRTVHHIEDAVIRIETDTGHVGHGSAPATAVITGETHASIVAAIRNEIMPKIMGQDVENLNQVVDIIQRSLYKNTSAKAAVEIALYDLFAQQLERPLYKVLGGGEPQLSTDITISVDHIRKMVDDSLAAIELGYETLKIKVGKDINLDIERIKAIHAAVDGKAVLRLDANQGWTPKKTVSALRELEASGVELEFIEQPVKGDDIDGMKYVTERVTTPVMADESTFGPKEVIDLIKMRGADIINIKLMKTGGLSNAIKIADMAAVYDMECMIGCMLESAISVSAAAHVAVAKSQSITKIDLDGPSWAASNPVRGGASFENSEISLGNAPGLGIDGIDGLVDLSF</sequence>
<evidence type="ECO:0000256" key="7">
    <source>
        <dbReference type="PIRSR" id="PIRSR634603-3"/>
    </source>
</evidence>
<evidence type="ECO:0000313" key="11">
    <source>
        <dbReference type="Proteomes" id="UP000092695"/>
    </source>
</evidence>
<comment type="cofactor">
    <cofactor evidence="7 8">
        <name>Mg(2+)</name>
        <dbReference type="ChEBI" id="CHEBI:18420"/>
    </cofactor>
    <text evidence="7 8">Binds 1 Mg(2+) ion per subunit.</text>
</comment>
<dbReference type="CDD" id="cd03319">
    <property type="entry name" value="L-Ala-DL-Glu_epimerase"/>
    <property type="match status" value="1"/>
</dbReference>
<evidence type="ECO:0000256" key="3">
    <source>
        <dbReference type="ARBA" id="ARBA00022842"/>
    </source>
</evidence>
<dbReference type="STRING" id="1548547.BA177_16770"/>
<evidence type="ECO:0000256" key="2">
    <source>
        <dbReference type="ARBA" id="ARBA00022723"/>
    </source>
</evidence>
<evidence type="ECO:0000256" key="1">
    <source>
        <dbReference type="ARBA" id="ARBA00008031"/>
    </source>
</evidence>
<feature type="binding site" evidence="6">
    <location>
        <position position="321"/>
    </location>
    <ligand>
        <name>substrate</name>
    </ligand>
</feature>
<evidence type="ECO:0000256" key="6">
    <source>
        <dbReference type="PIRSR" id="PIRSR634603-2"/>
    </source>
</evidence>
<dbReference type="SFLD" id="SFLDS00001">
    <property type="entry name" value="Enolase"/>
    <property type="match status" value="1"/>
</dbReference>
<evidence type="ECO:0000256" key="8">
    <source>
        <dbReference type="RuleBase" id="RU366006"/>
    </source>
</evidence>
<feature type="binding site" evidence="7">
    <location>
        <position position="243"/>
    </location>
    <ligand>
        <name>Mg(2+)</name>
        <dbReference type="ChEBI" id="CHEBI:18420"/>
    </ligand>
</feature>
<dbReference type="PANTHER" id="PTHR48073:SF2">
    <property type="entry name" value="O-SUCCINYLBENZOATE SYNTHASE"/>
    <property type="match status" value="1"/>
</dbReference>
<feature type="binding site" evidence="7">
    <location>
        <position position="218"/>
    </location>
    <ligand>
        <name>Mg(2+)</name>
        <dbReference type="ChEBI" id="CHEBI:18420"/>
    </ligand>
</feature>
<dbReference type="SUPFAM" id="SSF51604">
    <property type="entry name" value="Enolase C-terminal domain-like"/>
    <property type="match status" value="1"/>
</dbReference>
<proteinExistence type="inferred from homology"/>
<dbReference type="Pfam" id="PF13378">
    <property type="entry name" value="MR_MLE_C"/>
    <property type="match status" value="1"/>
</dbReference>
<evidence type="ECO:0000259" key="9">
    <source>
        <dbReference type="SMART" id="SM00922"/>
    </source>
</evidence>
<dbReference type="Pfam" id="PF02746">
    <property type="entry name" value="MR_MLE_N"/>
    <property type="match status" value="1"/>
</dbReference>
<feature type="binding site" evidence="6">
    <location>
        <position position="160"/>
    </location>
    <ligand>
        <name>substrate</name>
    </ligand>
</feature>
<dbReference type="Proteomes" id="UP000092695">
    <property type="component" value="Chromosome"/>
</dbReference>
<evidence type="ECO:0000256" key="5">
    <source>
        <dbReference type="PIRSR" id="PIRSR634603-1"/>
    </source>
</evidence>
<feature type="binding site" evidence="7">
    <location>
        <position position="190"/>
    </location>
    <ligand>
        <name>Mg(2+)</name>
        <dbReference type="ChEBI" id="CHEBI:18420"/>
    </ligand>
</feature>
<keyword evidence="4 8" id="KW-0413">Isomerase</keyword>
<dbReference type="SFLD" id="SFLDF00009">
    <property type="entry name" value="o-succinylbenzoate_synthase"/>
    <property type="match status" value="1"/>
</dbReference>
<dbReference type="OrthoDB" id="9796450at2"/>
<dbReference type="Gene3D" id="3.20.20.120">
    <property type="entry name" value="Enolase-like C-terminal domain"/>
    <property type="match status" value="1"/>
</dbReference>
<dbReference type="KEGG" id="woc:BA177_16770"/>
<dbReference type="InterPro" id="IPR029017">
    <property type="entry name" value="Enolase-like_N"/>
</dbReference>
<feature type="binding site" evidence="6">
    <location>
        <position position="323"/>
    </location>
    <ligand>
        <name>substrate</name>
    </ligand>
</feature>
<feature type="domain" description="Mandelate racemase/muconate lactonizing enzyme C-terminal" evidence="9">
    <location>
        <begin position="141"/>
        <end position="239"/>
    </location>
</feature>
<keyword evidence="3 7" id="KW-0460">Magnesium</keyword>
<dbReference type="InterPro" id="IPR013342">
    <property type="entry name" value="Mandelate_racemase_C"/>
</dbReference>
<dbReference type="InterPro" id="IPR013341">
    <property type="entry name" value="Mandelate_racemase_N_dom"/>
</dbReference>
<dbReference type="GO" id="GO:0006518">
    <property type="term" value="P:peptide metabolic process"/>
    <property type="evidence" value="ECO:0007669"/>
    <property type="project" value="UniProtKB-ARBA"/>
</dbReference>
<dbReference type="GO" id="GO:0046872">
    <property type="term" value="F:metal ion binding"/>
    <property type="evidence" value="ECO:0007669"/>
    <property type="project" value="UniProtKB-KW"/>
</dbReference>